<dbReference type="AlphaFoldDB" id="A0A1R2APC0"/>
<dbReference type="InterPro" id="IPR015720">
    <property type="entry name" value="Emp24-like"/>
</dbReference>
<evidence type="ECO:0000259" key="10">
    <source>
        <dbReference type="PROSITE" id="PS50866"/>
    </source>
</evidence>
<keyword evidence="3 7" id="KW-0812">Transmembrane</keyword>
<organism evidence="11 12">
    <name type="scientific">Stentor coeruleus</name>
    <dbReference type="NCBI Taxonomy" id="5963"/>
    <lineage>
        <taxon>Eukaryota</taxon>
        <taxon>Sar</taxon>
        <taxon>Alveolata</taxon>
        <taxon>Ciliophora</taxon>
        <taxon>Postciliodesmatophora</taxon>
        <taxon>Heterotrichea</taxon>
        <taxon>Heterotrichida</taxon>
        <taxon>Stentoridae</taxon>
        <taxon>Stentor</taxon>
    </lineage>
</organism>
<dbReference type="PANTHER" id="PTHR22811">
    <property type="entry name" value="TRANSMEMBRANE EMP24 DOMAIN-CONTAINING PROTEIN"/>
    <property type="match status" value="1"/>
</dbReference>
<feature type="domain" description="GOLD" evidence="10">
    <location>
        <begin position="23"/>
        <end position="98"/>
    </location>
</feature>
<name>A0A1R2APC0_9CILI</name>
<comment type="subcellular location">
    <subcellularLocation>
        <location evidence="1 7">Membrane</location>
        <topology evidence="1 7">Single-pass type I membrane protein</topology>
    </subcellularLocation>
</comment>
<comment type="caution">
    <text evidence="11">The sequence shown here is derived from an EMBL/GenBank/DDBJ whole genome shotgun (WGS) entry which is preliminary data.</text>
</comment>
<evidence type="ECO:0000256" key="3">
    <source>
        <dbReference type="ARBA" id="ARBA00022692"/>
    </source>
</evidence>
<reference evidence="11 12" key="1">
    <citation type="submission" date="2016-11" db="EMBL/GenBank/DDBJ databases">
        <title>The macronuclear genome of Stentor coeruleus: a giant cell with tiny introns.</title>
        <authorList>
            <person name="Slabodnick M."/>
            <person name="Ruby J.G."/>
            <person name="Reiff S.B."/>
            <person name="Swart E.C."/>
            <person name="Gosai S."/>
            <person name="Prabakaran S."/>
            <person name="Witkowska E."/>
            <person name="Larue G.E."/>
            <person name="Fisher S."/>
            <person name="Freeman R.M."/>
            <person name="Gunawardena J."/>
            <person name="Chu W."/>
            <person name="Stover N.A."/>
            <person name="Gregory B.D."/>
            <person name="Nowacki M."/>
            <person name="Derisi J."/>
            <person name="Roy S.W."/>
            <person name="Marshall W.F."/>
            <person name="Sood P."/>
        </authorList>
    </citation>
    <scope>NUCLEOTIDE SEQUENCE [LARGE SCALE GENOMIC DNA]</scope>
    <source>
        <strain evidence="11">WM001</strain>
    </source>
</reference>
<dbReference type="PROSITE" id="PS50866">
    <property type="entry name" value="GOLD"/>
    <property type="match status" value="1"/>
</dbReference>
<keyword evidence="5 9" id="KW-1133">Transmembrane helix</keyword>
<dbReference type="Pfam" id="PF01105">
    <property type="entry name" value="EMP24_GP25L"/>
    <property type="match status" value="1"/>
</dbReference>
<dbReference type="Proteomes" id="UP000187209">
    <property type="component" value="Unassembled WGS sequence"/>
</dbReference>
<accession>A0A1R2APC0</accession>
<evidence type="ECO:0000256" key="5">
    <source>
        <dbReference type="ARBA" id="ARBA00022989"/>
    </source>
</evidence>
<dbReference type="SMART" id="SM01190">
    <property type="entry name" value="EMP24_GP25L"/>
    <property type="match status" value="1"/>
</dbReference>
<evidence type="ECO:0000256" key="4">
    <source>
        <dbReference type="ARBA" id="ARBA00022729"/>
    </source>
</evidence>
<evidence type="ECO:0000313" key="11">
    <source>
        <dbReference type="EMBL" id="OMJ66347.1"/>
    </source>
</evidence>
<dbReference type="OrthoDB" id="759142at2759"/>
<evidence type="ECO:0000256" key="1">
    <source>
        <dbReference type="ARBA" id="ARBA00004479"/>
    </source>
</evidence>
<comment type="similarity">
    <text evidence="2 7">Belongs to the EMP24/GP25L family.</text>
</comment>
<keyword evidence="4" id="KW-0732">Signal</keyword>
<evidence type="ECO:0000256" key="8">
    <source>
        <dbReference type="SAM" id="Coils"/>
    </source>
</evidence>
<dbReference type="EMBL" id="MPUH01001743">
    <property type="protein sequence ID" value="OMJ66347.1"/>
    <property type="molecule type" value="Genomic_DNA"/>
</dbReference>
<dbReference type="InterPro" id="IPR009038">
    <property type="entry name" value="GOLD_dom"/>
</dbReference>
<evidence type="ECO:0000313" key="12">
    <source>
        <dbReference type="Proteomes" id="UP000187209"/>
    </source>
</evidence>
<proteinExistence type="inferred from homology"/>
<dbReference type="GO" id="GO:0016020">
    <property type="term" value="C:membrane"/>
    <property type="evidence" value="ECO:0007669"/>
    <property type="project" value="UniProtKB-SubCell"/>
</dbReference>
<protein>
    <recommendedName>
        <fullName evidence="10">GOLD domain-containing protein</fullName>
    </recommendedName>
</protein>
<feature type="coiled-coil region" evidence="8">
    <location>
        <begin position="114"/>
        <end position="141"/>
    </location>
</feature>
<evidence type="ECO:0000256" key="2">
    <source>
        <dbReference type="ARBA" id="ARBA00007104"/>
    </source>
</evidence>
<gene>
    <name evidence="11" type="ORF">SteCoe_36828</name>
</gene>
<keyword evidence="12" id="KW-1185">Reference proteome</keyword>
<evidence type="ECO:0000256" key="9">
    <source>
        <dbReference type="SAM" id="Phobius"/>
    </source>
</evidence>
<feature type="transmembrane region" description="Helical" evidence="9">
    <location>
        <begin position="156"/>
        <end position="178"/>
    </location>
</feature>
<keyword evidence="8" id="KW-0175">Coiled coil</keyword>
<evidence type="ECO:0000256" key="7">
    <source>
        <dbReference type="RuleBase" id="RU003827"/>
    </source>
</evidence>
<evidence type="ECO:0000256" key="6">
    <source>
        <dbReference type="ARBA" id="ARBA00023136"/>
    </source>
</evidence>
<sequence>MLIFLAILFYATAFKFYLPGNEVFCFSEDLSSQTLSVVNLKIDTPLEFSIKDPDNDMLYKTIGTDHKFSFTALNSGIYSYCIDNTVKKVVQIDFDLKSGVKAKDYSGIAGTKDLKSIELKLRKLEDQSKDIHKKLQFLREREEQMRNTNLTIHNRVIGYSICTIFMLLALALIQILYLKQYFRAKKMI</sequence>
<keyword evidence="6 9" id="KW-0472">Membrane</keyword>